<dbReference type="Proteomes" id="UP000199629">
    <property type="component" value="Unassembled WGS sequence"/>
</dbReference>
<feature type="transmembrane region" description="Helical" evidence="6">
    <location>
        <begin position="60"/>
        <end position="79"/>
    </location>
</feature>
<evidence type="ECO:0000256" key="6">
    <source>
        <dbReference type="SAM" id="Phobius"/>
    </source>
</evidence>
<keyword evidence="5 6" id="KW-0472">Membrane</keyword>
<sequence>MRRSHPPAGRLARALRITPRNVLLVVLLGLGVYVLLPQLGQARAALHAVRHADPVAVTGALLAAAATYPLSALALRLAVATPVPLGRTVAVQVAAAFVNRLAPGALGGAALSLRYLHRQGLTVPAAATAVAVSRVAGVLGVALLLPVLLPFARGTRRHLVDAVAGRGLAVLLTVLAVLLAVAVALAVPRWRSRLRAARHQVADALRALARSGRVVSLLTVSVALTLAYAAALWLALLAVGLPAAPALLAPVVLVCVLGEGLATAAPTPGGLGATEAALVSGLLLYGVRTETAVAGVLVYRLATFWLPVLPGYVALRLLLRRGAI</sequence>
<dbReference type="InterPro" id="IPR022791">
    <property type="entry name" value="L-PG_synthase/AglD"/>
</dbReference>
<gene>
    <name evidence="7" type="ORF">GA0070214_101561</name>
</gene>
<keyword evidence="8" id="KW-1185">Reference proteome</keyword>
<keyword evidence="2" id="KW-1003">Cell membrane</keyword>
<feature type="transmembrane region" description="Helical" evidence="6">
    <location>
        <begin position="168"/>
        <end position="188"/>
    </location>
</feature>
<accession>A0A1C4UCS2</accession>
<feature type="transmembrane region" description="Helical" evidence="6">
    <location>
        <begin position="299"/>
        <end position="319"/>
    </location>
</feature>
<keyword evidence="4 6" id="KW-1133">Transmembrane helix</keyword>
<dbReference type="PANTHER" id="PTHR39087">
    <property type="entry name" value="UPF0104 MEMBRANE PROTEIN MJ1595"/>
    <property type="match status" value="1"/>
</dbReference>
<dbReference type="NCBIfam" id="TIGR00374">
    <property type="entry name" value="flippase-like domain"/>
    <property type="match status" value="1"/>
</dbReference>
<feature type="transmembrane region" description="Helical" evidence="6">
    <location>
        <begin position="121"/>
        <end position="148"/>
    </location>
</feature>
<protein>
    <recommendedName>
        <fullName evidence="9">Lysylphosphatidylglycerol synthase TM region</fullName>
    </recommendedName>
</protein>
<dbReference type="GO" id="GO:0005886">
    <property type="term" value="C:plasma membrane"/>
    <property type="evidence" value="ECO:0007669"/>
    <property type="project" value="UniProtKB-SubCell"/>
</dbReference>
<reference evidence="8" key="1">
    <citation type="submission" date="2016-06" db="EMBL/GenBank/DDBJ databases">
        <authorList>
            <person name="Varghese N."/>
            <person name="Submissions Spin"/>
        </authorList>
    </citation>
    <scope>NUCLEOTIDE SEQUENCE [LARGE SCALE GENOMIC DNA]</scope>
    <source>
        <strain evidence="8">DSM 45246</strain>
    </source>
</reference>
<feature type="transmembrane region" description="Helical" evidence="6">
    <location>
        <begin position="269"/>
        <end position="287"/>
    </location>
</feature>
<keyword evidence="3 6" id="KW-0812">Transmembrane</keyword>
<name>A0A1C4UCS2_9ACTN</name>
<dbReference type="EMBL" id="FMCS01000001">
    <property type="protein sequence ID" value="SCE69429.1"/>
    <property type="molecule type" value="Genomic_DNA"/>
</dbReference>
<evidence type="ECO:0008006" key="9">
    <source>
        <dbReference type="Google" id="ProtNLM"/>
    </source>
</evidence>
<dbReference type="AlphaFoldDB" id="A0A1C4UCS2"/>
<evidence type="ECO:0000256" key="1">
    <source>
        <dbReference type="ARBA" id="ARBA00004651"/>
    </source>
</evidence>
<evidence type="ECO:0000256" key="5">
    <source>
        <dbReference type="ARBA" id="ARBA00023136"/>
    </source>
</evidence>
<feature type="transmembrane region" description="Helical" evidence="6">
    <location>
        <begin position="21"/>
        <end position="40"/>
    </location>
</feature>
<comment type="subcellular location">
    <subcellularLocation>
        <location evidence="1">Cell membrane</location>
        <topology evidence="1">Multi-pass membrane protein</topology>
    </subcellularLocation>
</comment>
<dbReference type="PANTHER" id="PTHR39087:SF2">
    <property type="entry name" value="UPF0104 MEMBRANE PROTEIN MJ1595"/>
    <property type="match status" value="1"/>
</dbReference>
<feature type="transmembrane region" description="Helical" evidence="6">
    <location>
        <begin position="242"/>
        <end position="262"/>
    </location>
</feature>
<feature type="transmembrane region" description="Helical" evidence="6">
    <location>
        <begin position="214"/>
        <end position="236"/>
    </location>
</feature>
<evidence type="ECO:0000256" key="4">
    <source>
        <dbReference type="ARBA" id="ARBA00022989"/>
    </source>
</evidence>
<evidence type="ECO:0000256" key="3">
    <source>
        <dbReference type="ARBA" id="ARBA00022692"/>
    </source>
</evidence>
<evidence type="ECO:0000313" key="8">
    <source>
        <dbReference type="Proteomes" id="UP000199629"/>
    </source>
</evidence>
<evidence type="ECO:0000256" key="2">
    <source>
        <dbReference type="ARBA" id="ARBA00022475"/>
    </source>
</evidence>
<dbReference type="Pfam" id="PF03706">
    <property type="entry name" value="LPG_synthase_TM"/>
    <property type="match status" value="1"/>
</dbReference>
<organism evidence="7 8">
    <name type="scientific">Micromonospora chaiyaphumensis</name>
    <dbReference type="NCBI Taxonomy" id="307119"/>
    <lineage>
        <taxon>Bacteria</taxon>
        <taxon>Bacillati</taxon>
        <taxon>Actinomycetota</taxon>
        <taxon>Actinomycetes</taxon>
        <taxon>Micromonosporales</taxon>
        <taxon>Micromonosporaceae</taxon>
        <taxon>Micromonospora</taxon>
    </lineage>
</organism>
<proteinExistence type="predicted"/>
<evidence type="ECO:0000313" key="7">
    <source>
        <dbReference type="EMBL" id="SCE69429.1"/>
    </source>
</evidence>